<evidence type="ECO:0000313" key="1">
    <source>
        <dbReference type="EMBL" id="VWQ36676.1"/>
    </source>
</evidence>
<dbReference type="Proteomes" id="UP000494246">
    <property type="component" value="Unassembled WGS sequence"/>
</dbReference>
<dbReference type="EMBL" id="CABWKH010000023">
    <property type="protein sequence ID" value="VWQ36676.1"/>
    <property type="molecule type" value="Genomic_DNA"/>
</dbReference>
<dbReference type="AlphaFoldDB" id="A0A8U0LI88"/>
<comment type="caution">
    <text evidence="1">The sequence shown here is derived from an EMBL/GenBank/DDBJ whole genome shotgun (WGS) entry which is preliminary data.</text>
</comment>
<feature type="non-terminal residue" evidence="1">
    <location>
        <position position="1"/>
    </location>
</feature>
<evidence type="ECO:0000313" key="2">
    <source>
        <dbReference type="Proteomes" id="UP000494246"/>
    </source>
</evidence>
<accession>A0A8U0LI88</accession>
<name>A0A8U0LI88_BIFLI</name>
<sequence length="244" mass="27060">VSRQIDLKDAKEGMWVEFDSIEPKSTSQSDADGEKPFWEGKICKEIEGLHVKVTFKSGAVLTGVLNDIGDICTSDDFSDAIIISSTSSDFSPVSAIESVELVDDDGRERITDITKVCAGDTVVMTTGNKYKVLKTSQAENAQHLYVRPVEVFTGDGFWIDDSYFDHAIIRTAYTLDNLPKEPGFYKASTKSVWKYDGNLWSPVLNHDGEIAPAYPVSVQNPKHFLKSSVKAGRFPFEKVEATFQ</sequence>
<reference evidence="1 2" key="1">
    <citation type="submission" date="2019-10" db="EMBL/GenBank/DDBJ databases">
        <authorList>
            <consortium name="Melissa Lawson"/>
            <person name="O'neill I."/>
        </authorList>
    </citation>
    <scope>NUCLEOTIDE SEQUENCE [LARGE SCALE GENOMIC DNA]</scope>
    <source>
        <strain evidence="1">LH_23</strain>
    </source>
</reference>
<organism evidence="1 2">
    <name type="scientific">Bifidobacterium longum subsp. infantis</name>
    <dbReference type="NCBI Taxonomy" id="1682"/>
    <lineage>
        <taxon>Bacteria</taxon>
        <taxon>Bacillati</taxon>
        <taxon>Actinomycetota</taxon>
        <taxon>Actinomycetes</taxon>
        <taxon>Bifidobacteriales</taxon>
        <taxon>Bifidobacteriaceae</taxon>
        <taxon>Bifidobacterium</taxon>
    </lineage>
</organism>
<protein>
    <submittedName>
        <fullName evidence="1">Uncharacterized protein</fullName>
    </submittedName>
</protein>
<gene>
    <name evidence="1" type="ORF">BIFLH23_01568</name>
</gene>
<proteinExistence type="predicted"/>